<protein>
    <submittedName>
        <fullName evidence="5">Matrix-remodeling-associated protein 5</fullName>
    </submittedName>
</protein>
<evidence type="ECO:0000313" key="5">
    <source>
        <dbReference type="EMBL" id="TNN55939.1"/>
    </source>
</evidence>
<keyword evidence="6" id="KW-1185">Reference proteome</keyword>
<keyword evidence="1" id="KW-0433">Leucine-rich repeat</keyword>
<dbReference type="InterPro" id="IPR003591">
    <property type="entry name" value="Leu-rich_rpt_typical-subtyp"/>
</dbReference>
<gene>
    <name evidence="5" type="primary">MXRA5_3</name>
    <name evidence="5" type="ORF">EYF80_033826</name>
</gene>
<keyword evidence="3" id="KW-0677">Repeat</keyword>
<keyword evidence="2" id="KW-0732">Signal</keyword>
<reference evidence="5 6" key="1">
    <citation type="submission" date="2019-03" db="EMBL/GenBank/DDBJ databases">
        <title>First draft genome of Liparis tanakae, snailfish: a comprehensive survey of snailfish specific genes.</title>
        <authorList>
            <person name="Kim W."/>
            <person name="Song I."/>
            <person name="Jeong J.-H."/>
            <person name="Kim D."/>
            <person name="Kim S."/>
            <person name="Ryu S."/>
            <person name="Song J.Y."/>
            <person name="Lee S.K."/>
        </authorList>
    </citation>
    <scope>NUCLEOTIDE SEQUENCE [LARGE SCALE GENOMIC DNA]</scope>
    <source>
        <tissue evidence="5">Muscle</tissue>
    </source>
</reference>
<organism evidence="5 6">
    <name type="scientific">Liparis tanakae</name>
    <name type="common">Tanaka's snailfish</name>
    <dbReference type="NCBI Taxonomy" id="230148"/>
    <lineage>
        <taxon>Eukaryota</taxon>
        <taxon>Metazoa</taxon>
        <taxon>Chordata</taxon>
        <taxon>Craniata</taxon>
        <taxon>Vertebrata</taxon>
        <taxon>Euteleostomi</taxon>
        <taxon>Actinopterygii</taxon>
        <taxon>Neopterygii</taxon>
        <taxon>Teleostei</taxon>
        <taxon>Neoteleostei</taxon>
        <taxon>Acanthomorphata</taxon>
        <taxon>Eupercaria</taxon>
        <taxon>Perciformes</taxon>
        <taxon>Cottioidei</taxon>
        <taxon>Cottales</taxon>
        <taxon>Liparidae</taxon>
        <taxon>Liparis</taxon>
    </lineage>
</organism>
<dbReference type="PROSITE" id="PS51450">
    <property type="entry name" value="LRR"/>
    <property type="match status" value="1"/>
</dbReference>
<dbReference type="EMBL" id="SRLO01000441">
    <property type="protein sequence ID" value="TNN55939.1"/>
    <property type="molecule type" value="Genomic_DNA"/>
</dbReference>
<dbReference type="AlphaFoldDB" id="A0A4Z2GRB3"/>
<dbReference type="OrthoDB" id="8886335at2759"/>
<name>A0A4Z2GRB3_9TELE</name>
<accession>A0A4Z2GRB3</accession>
<proteinExistence type="predicted"/>
<dbReference type="InterPro" id="IPR000372">
    <property type="entry name" value="LRRNT"/>
</dbReference>
<dbReference type="SMART" id="SM00369">
    <property type="entry name" value="LRR_TYP"/>
    <property type="match status" value="4"/>
</dbReference>
<dbReference type="InterPro" id="IPR001611">
    <property type="entry name" value="Leu-rich_rpt"/>
</dbReference>
<evidence type="ECO:0000259" key="4">
    <source>
        <dbReference type="SMART" id="SM00013"/>
    </source>
</evidence>
<sequence length="321" mass="36369">MACDYLYKLPPFSLKSFISGHAMTLTLPKALIGKASLDLMECWNFKSIIDPTVLGLVPQCGPQALREHSFKVRLQEVQRGQACPRSCNCYQANEVHCTFRSLLTVPSGLPPYTRRINLGFNSISRIHDTSLAGLKKVELLMLHSNDLHHLPDAAFRDLKSLQILKLSYNKLREISSSLTFSGLTSLLRLYLDHNLLQHIHPRALLQLTSLRVLRLQGNRLHQLHPHSLCTLSLLNTYYFSTLRLNDMFQRPSVSDLCLAQFPPSETAVRLERDIMLSKAPALAYRYKQAAETDGHYHTGVEAFVKGHSQPQAGQPRYALHY</sequence>
<dbReference type="PANTHER" id="PTHR24369">
    <property type="entry name" value="ANTIGEN BSP, PUTATIVE-RELATED"/>
    <property type="match status" value="1"/>
</dbReference>
<evidence type="ECO:0000313" key="6">
    <source>
        <dbReference type="Proteomes" id="UP000314294"/>
    </source>
</evidence>
<dbReference type="SMART" id="SM00013">
    <property type="entry name" value="LRRNT"/>
    <property type="match status" value="1"/>
</dbReference>
<dbReference type="InterPro" id="IPR050541">
    <property type="entry name" value="LRR_TM_domain-containing"/>
</dbReference>
<dbReference type="InterPro" id="IPR032675">
    <property type="entry name" value="LRR_dom_sf"/>
</dbReference>
<evidence type="ECO:0000256" key="1">
    <source>
        <dbReference type="ARBA" id="ARBA00022614"/>
    </source>
</evidence>
<evidence type="ECO:0000256" key="2">
    <source>
        <dbReference type="ARBA" id="ARBA00022729"/>
    </source>
</evidence>
<dbReference type="Proteomes" id="UP000314294">
    <property type="component" value="Unassembled WGS sequence"/>
</dbReference>
<dbReference type="Gene3D" id="3.80.10.10">
    <property type="entry name" value="Ribonuclease Inhibitor"/>
    <property type="match status" value="1"/>
</dbReference>
<evidence type="ECO:0000256" key="3">
    <source>
        <dbReference type="ARBA" id="ARBA00022737"/>
    </source>
</evidence>
<comment type="caution">
    <text evidence="5">The sequence shown here is derived from an EMBL/GenBank/DDBJ whole genome shotgun (WGS) entry which is preliminary data.</text>
</comment>
<dbReference type="Pfam" id="PF13855">
    <property type="entry name" value="LRR_8"/>
    <property type="match status" value="1"/>
</dbReference>
<dbReference type="SUPFAM" id="SSF52058">
    <property type="entry name" value="L domain-like"/>
    <property type="match status" value="1"/>
</dbReference>
<dbReference type="GO" id="GO:0005886">
    <property type="term" value="C:plasma membrane"/>
    <property type="evidence" value="ECO:0007669"/>
    <property type="project" value="TreeGrafter"/>
</dbReference>
<feature type="domain" description="LRRNT" evidence="4">
    <location>
        <begin position="82"/>
        <end position="115"/>
    </location>
</feature>
<dbReference type="PANTHER" id="PTHR24369:SF163">
    <property type="entry name" value="MATRIX-REMODELING-ASSOCIATED PROTEIN 5"/>
    <property type="match status" value="1"/>
</dbReference>
<dbReference type="Pfam" id="PF00560">
    <property type="entry name" value="LRR_1"/>
    <property type="match status" value="1"/>
</dbReference>